<proteinExistence type="predicted"/>
<reference evidence="2 3" key="1">
    <citation type="journal article" date="2006" name="J. Bacteriol.">
        <title>Comparison of the genome sequence of the poultry pathogen Bordetella avium with those of B. bronchiseptica, B. pertussis, and B. parapertussis reveals extensive diversity in surface structures associated with host interaction.</title>
        <authorList>
            <person name="Sebaihia M."/>
            <person name="Preston A."/>
            <person name="Maskell D.J."/>
            <person name="Kuzmiak H."/>
            <person name="Connell T.D."/>
            <person name="King N.D."/>
            <person name="Orndorff P.E."/>
            <person name="Miyamoto D.M."/>
            <person name="Thomson N.R."/>
            <person name="Harris D."/>
            <person name="Goble A."/>
            <person name="Lord A."/>
            <person name="Murphy L."/>
            <person name="Quail M.A."/>
            <person name="Rutter S."/>
            <person name="Squares R."/>
            <person name="Squares S."/>
            <person name="Woodward J."/>
            <person name="Parkhill J."/>
            <person name="Temple L.M."/>
        </authorList>
    </citation>
    <scope>NUCLEOTIDE SEQUENCE [LARGE SCALE GENOMIC DNA]</scope>
    <source>
        <strain evidence="2 3">197N</strain>
    </source>
</reference>
<name>Q2KY49_BORA1</name>
<dbReference type="AlphaFoldDB" id="Q2KY49"/>
<dbReference type="RefSeq" id="WP_012416256.1">
    <property type="nucleotide sequence ID" value="NC_010645.1"/>
</dbReference>
<dbReference type="HOGENOM" id="CLU_1944840_0_0_4"/>
<evidence type="ECO:0000313" key="3">
    <source>
        <dbReference type="Proteomes" id="UP000001977"/>
    </source>
</evidence>
<organism evidence="2 3">
    <name type="scientific">Bordetella avium (strain 197N)</name>
    <dbReference type="NCBI Taxonomy" id="360910"/>
    <lineage>
        <taxon>Bacteria</taxon>
        <taxon>Pseudomonadati</taxon>
        <taxon>Pseudomonadota</taxon>
        <taxon>Betaproteobacteria</taxon>
        <taxon>Burkholderiales</taxon>
        <taxon>Alcaligenaceae</taxon>
        <taxon>Bordetella</taxon>
    </lineage>
</organism>
<dbReference type="KEGG" id="bav:BAV0560"/>
<protein>
    <recommendedName>
        <fullName evidence="1">Molybdenum cofactor sulfurase middle domain-containing protein</fullName>
    </recommendedName>
</protein>
<sequence length="134" mass="14627">MSGFQPVAECGETAQAEAAAYERRWLISNDAGQWLDRGLCPRLAEISVALRLGYLVLTAPGMLRLDIPLDVIEDDDSVRYQLRIGEQVVDVVDEGDLAAAWLSHYLGIPARLLKVHPDMGAVSWPAGSLRPSQA</sequence>
<dbReference type="InterPro" id="IPR005303">
    <property type="entry name" value="MOCOS_middle"/>
</dbReference>
<dbReference type="OrthoDB" id="581532at2"/>
<dbReference type="EMBL" id="AM167904">
    <property type="protein sequence ID" value="CAJ48165.1"/>
    <property type="molecule type" value="Genomic_DNA"/>
</dbReference>
<keyword evidence="3" id="KW-1185">Reference proteome</keyword>
<evidence type="ECO:0000259" key="1">
    <source>
        <dbReference type="Pfam" id="PF03476"/>
    </source>
</evidence>
<dbReference type="Pfam" id="PF03476">
    <property type="entry name" value="MOSC_N"/>
    <property type="match status" value="1"/>
</dbReference>
<dbReference type="eggNOG" id="COG3217">
    <property type="taxonomic scope" value="Bacteria"/>
</dbReference>
<evidence type="ECO:0000313" key="2">
    <source>
        <dbReference type="EMBL" id="CAJ48165.1"/>
    </source>
</evidence>
<dbReference type="SUPFAM" id="SSF141673">
    <property type="entry name" value="MOSC N-terminal domain-like"/>
    <property type="match status" value="1"/>
</dbReference>
<dbReference type="Proteomes" id="UP000001977">
    <property type="component" value="Chromosome"/>
</dbReference>
<feature type="domain" description="Molybdenum cofactor sulfurase middle" evidence="1">
    <location>
        <begin position="20"/>
        <end position="108"/>
    </location>
</feature>
<gene>
    <name evidence="2" type="ordered locus">BAV0560</name>
</gene>
<accession>Q2KY49</accession>
<dbReference type="STRING" id="360910.BAV0560"/>